<dbReference type="Pfam" id="PF00528">
    <property type="entry name" value="BPD_transp_1"/>
    <property type="match status" value="1"/>
</dbReference>
<dbReference type="OrthoDB" id="2063054at2"/>
<organism evidence="10 11">
    <name type="scientific">Catenulispora acidiphila (strain DSM 44928 / JCM 14897 / NBRC 102108 / NRRL B-24433 / ID139908)</name>
    <dbReference type="NCBI Taxonomy" id="479433"/>
    <lineage>
        <taxon>Bacteria</taxon>
        <taxon>Bacillati</taxon>
        <taxon>Actinomycetota</taxon>
        <taxon>Actinomycetes</taxon>
        <taxon>Catenulisporales</taxon>
        <taxon>Catenulisporaceae</taxon>
        <taxon>Catenulispora</taxon>
    </lineage>
</organism>
<dbReference type="Gene3D" id="1.10.3720.10">
    <property type="entry name" value="MetI-like"/>
    <property type="match status" value="1"/>
</dbReference>
<evidence type="ECO:0000256" key="7">
    <source>
        <dbReference type="RuleBase" id="RU363032"/>
    </source>
</evidence>
<dbReference type="GO" id="GO:0005886">
    <property type="term" value="C:plasma membrane"/>
    <property type="evidence" value="ECO:0007669"/>
    <property type="project" value="UniProtKB-SubCell"/>
</dbReference>
<feature type="transmembrane region" description="Helical" evidence="7">
    <location>
        <begin position="207"/>
        <end position="229"/>
    </location>
</feature>
<evidence type="ECO:0000313" key="11">
    <source>
        <dbReference type="Proteomes" id="UP000000851"/>
    </source>
</evidence>
<feature type="transmembrane region" description="Helical" evidence="7">
    <location>
        <begin position="40"/>
        <end position="60"/>
    </location>
</feature>
<evidence type="ECO:0000256" key="3">
    <source>
        <dbReference type="ARBA" id="ARBA00022475"/>
    </source>
</evidence>
<dbReference type="AlphaFoldDB" id="C7PZM6"/>
<keyword evidence="4 7" id="KW-0812">Transmembrane</keyword>
<evidence type="ECO:0000256" key="2">
    <source>
        <dbReference type="ARBA" id="ARBA00022448"/>
    </source>
</evidence>
<comment type="subcellular location">
    <subcellularLocation>
        <location evidence="1 7">Cell membrane</location>
        <topology evidence="1 7">Multi-pass membrane protein</topology>
    </subcellularLocation>
</comment>
<keyword evidence="2 7" id="KW-0813">Transport</keyword>
<keyword evidence="11" id="KW-1185">Reference proteome</keyword>
<feature type="transmembrane region" description="Helical" evidence="7">
    <location>
        <begin position="98"/>
        <end position="123"/>
    </location>
</feature>
<feature type="domain" description="ABC transmembrane type-1" evidence="9">
    <location>
        <begin position="99"/>
        <end position="296"/>
    </location>
</feature>
<accession>C7PZM6</accession>
<sequence>MSSLTQSPPSRAVTTAPRKRAKGREVWEESPTWFGQFGKGTVLTVVCALVIVPVWAVVITSFSTKSSINAAGGLVLVPHGLSLQNYQLIFSGGTVSQALYVSLFVTLIGTALSMLVSVLAAYGLSRPRSFGQRPLLMMLIVTMFFNGGLIPTFLVVSDLKLYGSMWAMILPSMVNVFNILIIRSFFQNTAAEMIEAARLDGANEWRLLWSVVIPTSRPVLAVMTMFYAVTYWGTFFNALLYEPDSRKWPLAMVIYEYTYSGNQMPGMGTTGIGGLQNASQLGLQMCVVSLSLVPIIVLTPFVQKHFSKGMLTGAIKG</sequence>
<dbReference type="RefSeq" id="WP_015793270.1">
    <property type="nucleotide sequence ID" value="NC_013131.1"/>
</dbReference>
<name>C7PZM6_CATAD</name>
<dbReference type="SUPFAM" id="SSF161098">
    <property type="entry name" value="MetI-like"/>
    <property type="match status" value="1"/>
</dbReference>
<keyword evidence="3" id="KW-1003">Cell membrane</keyword>
<dbReference type="CDD" id="cd06261">
    <property type="entry name" value="TM_PBP2"/>
    <property type="match status" value="1"/>
</dbReference>
<dbReference type="KEGG" id="cai:Caci_4680"/>
<feature type="region of interest" description="Disordered" evidence="8">
    <location>
        <begin position="1"/>
        <end position="24"/>
    </location>
</feature>
<dbReference type="Proteomes" id="UP000000851">
    <property type="component" value="Chromosome"/>
</dbReference>
<feature type="transmembrane region" description="Helical" evidence="7">
    <location>
        <begin position="67"/>
        <end position="86"/>
    </location>
</feature>
<dbReference type="InterPro" id="IPR000515">
    <property type="entry name" value="MetI-like"/>
</dbReference>
<evidence type="ECO:0000256" key="6">
    <source>
        <dbReference type="ARBA" id="ARBA00023136"/>
    </source>
</evidence>
<dbReference type="InParanoid" id="C7PZM6"/>
<dbReference type="EMBL" id="CP001700">
    <property type="protein sequence ID" value="ACU73541.1"/>
    <property type="molecule type" value="Genomic_DNA"/>
</dbReference>
<dbReference type="HOGENOM" id="CLU_016047_1_0_11"/>
<dbReference type="InterPro" id="IPR035906">
    <property type="entry name" value="MetI-like_sf"/>
</dbReference>
<feature type="transmembrane region" description="Helical" evidence="7">
    <location>
        <begin position="166"/>
        <end position="186"/>
    </location>
</feature>
<gene>
    <name evidence="10" type="ordered locus">Caci_4680</name>
</gene>
<feature type="transmembrane region" description="Helical" evidence="7">
    <location>
        <begin position="281"/>
        <end position="302"/>
    </location>
</feature>
<evidence type="ECO:0000256" key="1">
    <source>
        <dbReference type="ARBA" id="ARBA00004651"/>
    </source>
</evidence>
<dbReference type="STRING" id="479433.Caci_4680"/>
<keyword evidence="5 7" id="KW-1133">Transmembrane helix</keyword>
<dbReference type="PANTHER" id="PTHR43744:SF9">
    <property type="entry name" value="POLYGALACTURONAN_RHAMNOGALACTURONAN TRANSPORT SYSTEM PERMEASE PROTEIN YTCP"/>
    <property type="match status" value="1"/>
</dbReference>
<feature type="transmembrane region" description="Helical" evidence="7">
    <location>
        <begin position="135"/>
        <end position="154"/>
    </location>
</feature>
<keyword evidence="6 7" id="KW-0472">Membrane</keyword>
<feature type="compositionally biased region" description="Polar residues" evidence="8">
    <location>
        <begin position="1"/>
        <end position="13"/>
    </location>
</feature>
<dbReference type="eggNOG" id="COG0395">
    <property type="taxonomic scope" value="Bacteria"/>
</dbReference>
<comment type="similarity">
    <text evidence="7">Belongs to the binding-protein-dependent transport system permease family.</text>
</comment>
<proteinExistence type="inferred from homology"/>
<dbReference type="PANTHER" id="PTHR43744">
    <property type="entry name" value="ABC TRANSPORTER PERMEASE PROTEIN MG189-RELATED-RELATED"/>
    <property type="match status" value="1"/>
</dbReference>
<dbReference type="GO" id="GO:0055085">
    <property type="term" value="P:transmembrane transport"/>
    <property type="evidence" value="ECO:0007669"/>
    <property type="project" value="InterPro"/>
</dbReference>
<evidence type="ECO:0000256" key="8">
    <source>
        <dbReference type="SAM" id="MobiDB-lite"/>
    </source>
</evidence>
<evidence type="ECO:0000313" key="10">
    <source>
        <dbReference type="EMBL" id="ACU73541.1"/>
    </source>
</evidence>
<dbReference type="PROSITE" id="PS50928">
    <property type="entry name" value="ABC_TM1"/>
    <property type="match status" value="1"/>
</dbReference>
<reference evidence="10 11" key="1">
    <citation type="journal article" date="2009" name="Stand. Genomic Sci.">
        <title>Complete genome sequence of Catenulispora acidiphila type strain (ID 139908).</title>
        <authorList>
            <person name="Copeland A."/>
            <person name="Lapidus A."/>
            <person name="Glavina Del Rio T."/>
            <person name="Nolan M."/>
            <person name="Lucas S."/>
            <person name="Chen F."/>
            <person name="Tice H."/>
            <person name="Cheng J.F."/>
            <person name="Bruce D."/>
            <person name="Goodwin L."/>
            <person name="Pitluck S."/>
            <person name="Mikhailova N."/>
            <person name="Pati A."/>
            <person name="Ivanova N."/>
            <person name="Mavromatis K."/>
            <person name="Chen A."/>
            <person name="Palaniappan K."/>
            <person name="Chain P."/>
            <person name="Land M."/>
            <person name="Hauser L."/>
            <person name="Chang Y.J."/>
            <person name="Jeffries C.D."/>
            <person name="Chertkov O."/>
            <person name="Brettin T."/>
            <person name="Detter J.C."/>
            <person name="Han C."/>
            <person name="Ali Z."/>
            <person name="Tindall B.J."/>
            <person name="Goker M."/>
            <person name="Bristow J."/>
            <person name="Eisen J.A."/>
            <person name="Markowitz V."/>
            <person name="Hugenholtz P."/>
            <person name="Kyrpides N.C."/>
            <person name="Klenk H.P."/>
        </authorList>
    </citation>
    <scope>NUCLEOTIDE SEQUENCE [LARGE SCALE GENOMIC DNA]</scope>
    <source>
        <strain evidence="11">DSM 44928 / JCM 14897 / NBRC 102108 / NRRL B-24433 / ID139908</strain>
    </source>
</reference>
<protein>
    <submittedName>
        <fullName evidence="10">Binding-protein-dependent transport systems inner membrane component</fullName>
    </submittedName>
</protein>
<evidence type="ECO:0000256" key="4">
    <source>
        <dbReference type="ARBA" id="ARBA00022692"/>
    </source>
</evidence>
<evidence type="ECO:0000256" key="5">
    <source>
        <dbReference type="ARBA" id="ARBA00022989"/>
    </source>
</evidence>
<evidence type="ECO:0000259" key="9">
    <source>
        <dbReference type="PROSITE" id="PS50928"/>
    </source>
</evidence>